<evidence type="ECO:0000313" key="2">
    <source>
        <dbReference type="Proteomes" id="UP000031668"/>
    </source>
</evidence>
<accession>A0A0C2MK13</accession>
<dbReference type="Proteomes" id="UP000031668">
    <property type="component" value="Unassembled WGS sequence"/>
</dbReference>
<name>A0A0C2MK13_THEKT</name>
<sequence length="100" mass="12043">MHPYRIKILINKRNFAIFRDPRFLLILRTNLNNTLLKIHKLQNYRGRRVASTYHDERSRFKICVKAGETSLFQAENLYSVILVYKCTFSLVERHDIMQSR</sequence>
<evidence type="ECO:0000313" key="1">
    <source>
        <dbReference type="EMBL" id="KII64730.1"/>
    </source>
</evidence>
<dbReference type="EMBL" id="JWZT01004121">
    <property type="protein sequence ID" value="KII64730.1"/>
    <property type="molecule type" value="Genomic_DNA"/>
</dbReference>
<protein>
    <submittedName>
        <fullName evidence="1">Uncharacterized protein</fullName>
    </submittedName>
</protein>
<comment type="caution">
    <text evidence="1">The sequence shown here is derived from an EMBL/GenBank/DDBJ whole genome shotgun (WGS) entry which is preliminary data.</text>
</comment>
<gene>
    <name evidence="1" type="ORF">RF11_04090</name>
</gene>
<organism evidence="1 2">
    <name type="scientific">Thelohanellus kitauei</name>
    <name type="common">Myxosporean</name>
    <dbReference type="NCBI Taxonomy" id="669202"/>
    <lineage>
        <taxon>Eukaryota</taxon>
        <taxon>Metazoa</taxon>
        <taxon>Cnidaria</taxon>
        <taxon>Myxozoa</taxon>
        <taxon>Myxosporea</taxon>
        <taxon>Bivalvulida</taxon>
        <taxon>Platysporina</taxon>
        <taxon>Myxobolidae</taxon>
        <taxon>Thelohanellus</taxon>
    </lineage>
</organism>
<keyword evidence="2" id="KW-1185">Reference proteome</keyword>
<dbReference type="AlphaFoldDB" id="A0A0C2MK13"/>
<proteinExistence type="predicted"/>
<reference evidence="1 2" key="1">
    <citation type="journal article" date="2014" name="Genome Biol. Evol.">
        <title>The genome of the myxosporean Thelohanellus kitauei shows adaptations to nutrient acquisition within its fish host.</title>
        <authorList>
            <person name="Yang Y."/>
            <person name="Xiong J."/>
            <person name="Zhou Z."/>
            <person name="Huo F."/>
            <person name="Miao W."/>
            <person name="Ran C."/>
            <person name="Liu Y."/>
            <person name="Zhang J."/>
            <person name="Feng J."/>
            <person name="Wang M."/>
            <person name="Wang M."/>
            <person name="Wang L."/>
            <person name="Yao B."/>
        </authorList>
    </citation>
    <scope>NUCLEOTIDE SEQUENCE [LARGE SCALE GENOMIC DNA]</scope>
    <source>
        <strain evidence="1">Wuqing</strain>
    </source>
</reference>